<sequence>MPGRCPVRADVREVDRVRQGEDLHVGRRAVPDGEDRLDLVRGSSGGAVNSTTHGAWKSFHVTK</sequence>
<name>A0ABV5RPW9_9ACTN</name>
<keyword evidence="3" id="KW-1185">Reference proteome</keyword>
<dbReference type="EMBL" id="JBHMCG010000218">
    <property type="protein sequence ID" value="MFB9579277.1"/>
    <property type="molecule type" value="Genomic_DNA"/>
</dbReference>
<evidence type="ECO:0000313" key="3">
    <source>
        <dbReference type="Proteomes" id="UP001589710"/>
    </source>
</evidence>
<dbReference type="Proteomes" id="UP001589710">
    <property type="component" value="Unassembled WGS sequence"/>
</dbReference>
<proteinExistence type="predicted"/>
<feature type="region of interest" description="Disordered" evidence="1">
    <location>
        <begin position="36"/>
        <end position="63"/>
    </location>
</feature>
<accession>A0ABV5RPW9</accession>
<evidence type="ECO:0000313" key="2">
    <source>
        <dbReference type="EMBL" id="MFB9579277.1"/>
    </source>
</evidence>
<comment type="caution">
    <text evidence="2">The sequence shown here is derived from an EMBL/GenBank/DDBJ whole genome shotgun (WGS) entry which is preliminary data.</text>
</comment>
<reference evidence="2 3" key="1">
    <citation type="submission" date="2024-09" db="EMBL/GenBank/DDBJ databases">
        <authorList>
            <person name="Sun Q."/>
            <person name="Mori K."/>
        </authorList>
    </citation>
    <scope>NUCLEOTIDE SEQUENCE [LARGE SCALE GENOMIC DNA]</scope>
    <source>
        <strain evidence="2 3">JCM 3331</strain>
    </source>
</reference>
<evidence type="ECO:0000256" key="1">
    <source>
        <dbReference type="SAM" id="MobiDB-lite"/>
    </source>
</evidence>
<gene>
    <name evidence="2" type="ORF">ACFFTL_45290</name>
</gene>
<protein>
    <submittedName>
        <fullName evidence="2">Uncharacterized protein</fullName>
    </submittedName>
</protein>
<dbReference type="RefSeq" id="WP_345514844.1">
    <property type="nucleotide sequence ID" value="NZ_BAAAXD010000030.1"/>
</dbReference>
<organism evidence="2 3">
    <name type="scientific">Streptomyces yanii</name>
    <dbReference type="NCBI Taxonomy" id="78510"/>
    <lineage>
        <taxon>Bacteria</taxon>
        <taxon>Bacillati</taxon>
        <taxon>Actinomycetota</taxon>
        <taxon>Actinomycetes</taxon>
        <taxon>Kitasatosporales</taxon>
        <taxon>Streptomycetaceae</taxon>
        <taxon>Streptomyces</taxon>
    </lineage>
</organism>